<dbReference type="OrthoDB" id="1510206at2759"/>
<dbReference type="AlphaFoldDB" id="A0A8J2KI28"/>
<feature type="compositionally biased region" description="Acidic residues" evidence="1">
    <location>
        <begin position="462"/>
        <end position="493"/>
    </location>
</feature>
<name>A0A8J2KI28_9HEXA</name>
<organism evidence="2 3">
    <name type="scientific">Allacma fusca</name>
    <dbReference type="NCBI Taxonomy" id="39272"/>
    <lineage>
        <taxon>Eukaryota</taxon>
        <taxon>Metazoa</taxon>
        <taxon>Ecdysozoa</taxon>
        <taxon>Arthropoda</taxon>
        <taxon>Hexapoda</taxon>
        <taxon>Collembola</taxon>
        <taxon>Symphypleona</taxon>
        <taxon>Sminthuridae</taxon>
        <taxon>Allacma</taxon>
    </lineage>
</organism>
<dbReference type="Proteomes" id="UP000708208">
    <property type="component" value="Unassembled WGS sequence"/>
</dbReference>
<reference evidence="2" key="1">
    <citation type="submission" date="2021-06" db="EMBL/GenBank/DDBJ databases">
        <authorList>
            <person name="Hodson N. C."/>
            <person name="Mongue J. A."/>
            <person name="Jaron S. K."/>
        </authorList>
    </citation>
    <scope>NUCLEOTIDE SEQUENCE</scope>
</reference>
<sequence>MAGYMIVGMFDCPWFAKACILVEYLEKQDPTRKFTKIMKDSFEWQEFVDKAQRIRGWEIKRSPAIWEILIDPEGKGNLIGDIDDFCEYINLVFGATIHVSTYEIEQRVCKNKATNQDGHDRYLGNKQKINIAVVQPPIRALELLLTQLLSAFPITNSNIVLNFRIFDTKTPARELQGEKEDYKQWLSRVESKVTIYAESLNAWSASNCKLLIGCNGPQCLIGEIFRKTVTTDKIPHGCIATIGQHVVNRAKGELSLKADIPSGSITRLHAWGWPGMTGAWVEVRDALVKNCGSSIQGPTSVFLPLSELAQQSYYIFTMFMPAFLRKQKDQLSKKMKKIYSDMSLAEAIICTLHVWFESTRILENKHIKCPTNCPEPEETSTEPTVSLPVISVGIPCAKSTGLPAGTFLVQPAMCYLNRWLPTGKISDGTSQGIYNELTKLWILRQAITHWDHHQGEISLFRDEEEEEEGESEDEDEEEEEEEFGTGDEDETTD</sequence>
<comment type="caution">
    <text evidence="2">The sequence shown here is derived from an EMBL/GenBank/DDBJ whole genome shotgun (WGS) entry which is preliminary data.</text>
</comment>
<feature type="region of interest" description="Disordered" evidence="1">
    <location>
        <begin position="456"/>
        <end position="493"/>
    </location>
</feature>
<gene>
    <name evidence="2" type="ORF">AFUS01_LOCUS25843</name>
</gene>
<evidence type="ECO:0000313" key="3">
    <source>
        <dbReference type="Proteomes" id="UP000708208"/>
    </source>
</evidence>
<keyword evidence="3" id="KW-1185">Reference proteome</keyword>
<accession>A0A8J2KI28</accession>
<evidence type="ECO:0000313" key="2">
    <source>
        <dbReference type="EMBL" id="CAG7815145.1"/>
    </source>
</evidence>
<dbReference type="EMBL" id="CAJVCH010336916">
    <property type="protein sequence ID" value="CAG7815145.1"/>
    <property type="molecule type" value="Genomic_DNA"/>
</dbReference>
<protein>
    <submittedName>
        <fullName evidence="2">Uncharacterized protein</fullName>
    </submittedName>
</protein>
<proteinExistence type="predicted"/>
<evidence type="ECO:0000256" key="1">
    <source>
        <dbReference type="SAM" id="MobiDB-lite"/>
    </source>
</evidence>